<dbReference type="GO" id="GO:0005737">
    <property type="term" value="C:cytoplasm"/>
    <property type="evidence" value="ECO:0007669"/>
    <property type="project" value="UniProtKB-SubCell"/>
</dbReference>
<dbReference type="SUPFAM" id="SSF53790">
    <property type="entry name" value="Tetrapyrrole methylase"/>
    <property type="match status" value="1"/>
</dbReference>
<dbReference type="CDD" id="cd11648">
    <property type="entry name" value="RsmI"/>
    <property type="match status" value="1"/>
</dbReference>
<evidence type="ECO:0000256" key="5">
    <source>
        <dbReference type="ARBA" id="ARBA00022691"/>
    </source>
</evidence>
<dbReference type="PANTHER" id="PTHR46111:SF1">
    <property type="entry name" value="RIBOSOMAL RNA SMALL SUBUNIT METHYLTRANSFERASE I"/>
    <property type="match status" value="1"/>
</dbReference>
<dbReference type="OrthoDB" id="9809084at2"/>
<proteinExistence type="inferred from homology"/>
<evidence type="ECO:0000313" key="9">
    <source>
        <dbReference type="Proteomes" id="UP000030345"/>
    </source>
</evidence>
<dbReference type="FunFam" id="3.30.950.10:FF:000002">
    <property type="entry name" value="Ribosomal RNA small subunit methyltransferase I"/>
    <property type="match status" value="1"/>
</dbReference>
<keyword evidence="5 6" id="KW-0949">S-adenosyl-L-methionine</keyword>
<dbReference type="EMBL" id="JNAS01000002">
    <property type="protein sequence ID" value="KGG09072.1"/>
    <property type="molecule type" value="Genomic_DNA"/>
</dbReference>
<dbReference type="Gene3D" id="3.30.950.10">
    <property type="entry name" value="Methyltransferase, Cobalt-precorrin-4 Transmethylase, Domain 2"/>
    <property type="match status" value="1"/>
</dbReference>
<dbReference type="InterPro" id="IPR000878">
    <property type="entry name" value="4pyrrol_Mease"/>
</dbReference>
<dbReference type="InterPro" id="IPR035996">
    <property type="entry name" value="4pyrrol_Methylase_sf"/>
</dbReference>
<dbReference type="Gene3D" id="3.40.1010.10">
    <property type="entry name" value="Cobalt-precorrin-4 Transmethylase, Domain 1"/>
    <property type="match status" value="1"/>
</dbReference>
<comment type="caution">
    <text evidence="8">The sequence shown here is derived from an EMBL/GenBank/DDBJ whole genome shotgun (WGS) entry which is preliminary data.</text>
</comment>
<dbReference type="PIRSF" id="PIRSF005917">
    <property type="entry name" value="MTase_YraL"/>
    <property type="match status" value="1"/>
</dbReference>
<feature type="domain" description="Tetrapyrrole methylase" evidence="7">
    <location>
        <begin position="18"/>
        <end position="211"/>
    </location>
</feature>
<name>A0A0A2B7H8_PROMR</name>
<dbReference type="EC" id="2.1.1.198" evidence="6"/>
<dbReference type="STRING" id="59926.EV02_1751"/>
<keyword evidence="4 6" id="KW-0808">Transferase</keyword>
<dbReference type="NCBIfam" id="TIGR00096">
    <property type="entry name" value="16S rRNA (cytidine(1402)-2'-O)-methyltransferase"/>
    <property type="match status" value="1"/>
</dbReference>
<dbReference type="RefSeq" id="WP_032520307.1">
    <property type="nucleotide sequence ID" value="NZ_CP138981.1"/>
</dbReference>
<evidence type="ECO:0000256" key="3">
    <source>
        <dbReference type="ARBA" id="ARBA00022603"/>
    </source>
</evidence>
<comment type="similarity">
    <text evidence="6">Belongs to the methyltransferase superfamily. RsmI family.</text>
</comment>
<comment type="function">
    <text evidence="6">Catalyzes the 2'-O-methylation of the ribose of cytidine 1402 (C1402) in 16S rRNA.</text>
</comment>
<comment type="catalytic activity">
    <reaction evidence="6">
        <text>cytidine(1402) in 16S rRNA + S-adenosyl-L-methionine = 2'-O-methylcytidine(1402) in 16S rRNA + S-adenosyl-L-homocysteine + H(+)</text>
        <dbReference type="Rhea" id="RHEA:42924"/>
        <dbReference type="Rhea" id="RHEA-COMP:10285"/>
        <dbReference type="Rhea" id="RHEA-COMP:10286"/>
        <dbReference type="ChEBI" id="CHEBI:15378"/>
        <dbReference type="ChEBI" id="CHEBI:57856"/>
        <dbReference type="ChEBI" id="CHEBI:59789"/>
        <dbReference type="ChEBI" id="CHEBI:74495"/>
        <dbReference type="ChEBI" id="CHEBI:82748"/>
        <dbReference type="EC" id="2.1.1.198"/>
    </reaction>
</comment>
<organism evidence="8 9">
    <name type="scientific">Prochlorococcus marinus str. SB</name>
    <dbReference type="NCBI Taxonomy" id="59926"/>
    <lineage>
        <taxon>Bacteria</taxon>
        <taxon>Bacillati</taxon>
        <taxon>Cyanobacteriota</taxon>
        <taxon>Cyanophyceae</taxon>
        <taxon>Synechococcales</taxon>
        <taxon>Prochlorococcaceae</taxon>
        <taxon>Prochlorococcus</taxon>
    </lineage>
</organism>
<dbReference type="InterPro" id="IPR008189">
    <property type="entry name" value="rRNA_ssu_MeTfrase_I"/>
</dbReference>
<evidence type="ECO:0000256" key="1">
    <source>
        <dbReference type="ARBA" id="ARBA00022490"/>
    </source>
</evidence>
<gene>
    <name evidence="6" type="primary">rsmI</name>
    <name evidence="8" type="ORF">EV02_1751</name>
</gene>
<dbReference type="FunFam" id="3.40.1010.10:FF:000007">
    <property type="entry name" value="Ribosomal RNA small subunit methyltransferase I"/>
    <property type="match status" value="1"/>
</dbReference>
<sequence length="287" mass="32016">MKNNSSLSHRKEEPENGTLYIVGTPIGNLNDISQRALNILKNVSLVICEDTRQTKKLMNKFSISNNLISFNKENSLNKISKLIEELKTGKSIALVSDAGMPGICDPGENLVSEVKSEGIGVICIPGACAAITALVSSGIPSSKFIFEGFLPKKNIDREKILFEISKSEKTTIIYESPHRLKKLLLDLLEFCEGEREIMVARELTKKFEEHIGDNINNAIMYFQDKEVKGEITLVIKGRKKEQQQELDKADLKRDLKELMKAGLSLSAASKYLAKKNGIKKSIIYNLN</sequence>
<keyword evidence="2 6" id="KW-0698">rRNA processing</keyword>
<dbReference type="GO" id="GO:0070677">
    <property type="term" value="F:rRNA (cytosine-2'-O-)-methyltransferase activity"/>
    <property type="evidence" value="ECO:0007669"/>
    <property type="project" value="UniProtKB-UniRule"/>
</dbReference>
<reference evidence="9" key="1">
    <citation type="journal article" date="2014" name="Sci. Data">
        <title>Genomes of diverse isolates of the marine cyanobacterium Prochlorococcus.</title>
        <authorList>
            <person name="Biller S."/>
            <person name="Berube P."/>
            <person name="Thompson J."/>
            <person name="Kelly L."/>
            <person name="Roggensack S."/>
            <person name="Awad L."/>
            <person name="Roache-Johnson K."/>
            <person name="Ding H."/>
            <person name="Giovannoni S.J."/>
            <person name="Moore L.R."/>
            <person name="Chisholm S.W."/>
        </authorList>
    </citation>
    <scope>NUCLEOTIDE SEQUENCE [LARGE SCALE GENOMIC DNA]</scope>
    <source>
        <strain evidence="9">SB</strain>
    </source>
</reference>
<keyword evidence="3 6" id="KW-0489">Methyltransferase</keyword>
<dbReference type="eggNOG" id="COG0313">
    <property type="taxonomic scope" value="Bacteria"/>
</dbReference>
<dbReference type="InterPro" id="IPR014777">
    <property type="entry name" value="4pyrrole_Mease_sub1"/>
</dbReference>
<evidence type="ECO:0000256" key="2">
    <source>
        <dbReference type="ARBA" id="ARBA00022552"/>
    </source>
</evidence>
<dbReference type="PANTHER" id="PTHR46111">
    <property type="entry name" value="RIBOSOMAL RNA SMALL SUBUNIT METHYLTRANSFERASE I"/>
    <property type="match status" value="1"/>
</dbReference>
<comment type="subcellular location">
    <subcellularLocation>
        <location evidence="6">Cytoplasm</location>
    </subcellularLocation>
</comment>
<dbReference type="HAMAP" id="MF_01877">
    <property type="entry name" value="16SrRNA_methyltr_I"/>
    <property type="match status" value="1"/>
</dbReference>
<dbReference type="Proteomes" id="UP000030345">
    <property type="component" value="Unassembled WGS sequence"/>
</dbReference>
<evidence type="ECO:0000256" key="4">
    <source>
        <dbReference type="ARBA" id="ARBA00022679"/>
    </source>
</evidence>
<dbReference type="InterPro" id="IPR018063">
    <property type="entry name" value="SAM_MeTrfase_RsmI_CS"/>
</dbReference>
<dbReference type="AlphaFoldDB" id="A0A0A2B7H8"/>
<dbReference type="PROSITE" id="PS01296">
    <property type="entry name" value="RSMI"/>
    <property type="match status" value="1"/>
</dbReference>
<evidence type="ECO:0000256" key="6">
    <source>
        <dbReference type="HAMAP-Rule" id="MF_01877"/>
    </source>
</evidence>
<accession>A0A0A2B7H8</accession>
<evidence type="ECO:0000313" key="8">
    <source>
        <dbReference type="EMBL" id="KGG09072.1"/>
    </source>
</evidence>
<dbReference type="Pfam" id="PF00590">
    <property type="entry name" value="TP_methylase"/>
    <property type="match status" value="1"/>
</dbReference>
<dbReference type="InterPro" id="IPR014776">
    <property type="entry name" value="4pyrrole_Mease_sub2"/>
</dbReference>
<keyword evidence="1 6" id="KW-0963">Cytoplasm</keyword>
<protein>
    <recommendedName>
        <fullName evidence="6">Ribosomal RNA small subunit methyltransferase I</fullName>
        <ecNumber evidence="6">2.1.1.198</ecNumber>
    </recommendedName>
    <alternativeName>
        <fullName evidence="6">16S rRNA 2'-O-ribose C1402 methyltransferase</fullName>
    </alternativeName>
    <alternativeName>
        <fullName evidence="6">rRNA (cytidine-2'-O-)-methyltransferase RsmI</fullName>
    </alternativeName>
</protein>
<evidence type="ECO:0000259" key="7">
    <source>
        <dbReference type="Pfam" id="PF00590"/>
    </source>
</evidence>